<dbReference type="RefSeq" id="WP_144844319.1">
    <property type="nucleotide sequence ID" value="NZ_VMRJ01000001.1"/>
</dbReference>
<reference evidence="3 4" key="1">
    <citation type="submission" date="2019-07" db="EMBL/GenBank/DDBJ databases">
        <title>Hymenobacter sp. straun FUR1 Genome sequencing and assembly.</title>
        <authorList>
            <person name="Chhetri G."/>
        </authorList>
    </citation>
    <scope>NUCLEOTIDE SEQUENCE [LARGE SCALE GENOMIC DNA]</scope>
    <source>
        <strain evidence="3 4">Fur1</strain>
    </source>
</reference>
<accession>A0A558C2W5</accession>
<evidence type="ECO:0000313" key="4">
    <source>
        <dbReference type="Proteomes" id="UP000317624"/>
    </source>
</evidence>
<evidence type="ECO:0000256" key="2">
    <source>
        <dbReference type="SAM" id="Phobius"/>
    </source>
</evidence>
<organism evidence="3 4">
    <name type="scientific">Hymenobacter setariae</name>
    <dbReference type="NCBI Taxonomy" id="2594794"/>
    <lineage>
        <taxon>Bacteria</taxon>
        <taxon>Pseudomonadati</taxon>
        <taxon>Bacteroidota</taxon>
        <taxon>Cytophagia</taxon>
        <taxon>Cytophagales</taxon>
        <taxon>Hymenobacteraceae</taxon>
        <taxon>Hymenobacter</taxon>
    </lineage>
</organism>
<proteinExistence type="predicted"/>
<evidence type="ECO:0000313" key="3">
    <source>
        <dbReference type="EMBL" id="TVT43128.1"/>
    </source>
</evidence>
<dbReference type="EMBL" id="VMRJ01000001">
    <property type="protein sequence ID" value="TVT43128.1"/>
    <property type="molecule type" value="Genomic_DNA"/>
</dbReference>
<keyword evidence="1" id="KW-0175">Coiled coil</keyword>
<evidence type="ECO:0000256" key="1">
    <source>
        <dbReference type="SAM" id="Coils"/>
    </source>
</evidence>
<feature type="transmembrane region" description="Helical" evidence="2">
    <location>
        <begin position="13"/>
        <end position="35"/>
    </location>
</feature>
<protein>
    <submittedName>
        <fullName evidence="3">Uncharacterized protein</fullName>
    </submittedName>
</protein>
<dbReference type="AlphaFoldDB" id="A0A558C2W5"/>
<sequence length="105" mass="12029">MSNNDSTIDKLKIWAFPALLAVLNVLLTTQINSAANDIKETRKDIIELSTTVKLETMERQYLTQRVTNLEAAKQEAAATHKEFEQRINSLEQRAAMYDQFMSTHK</sequence>
<feature type="coiled-coil region" evidence="1">
    <location>
        <begin position="66"/>
        <end position="93"/>
    </location>
</feature>
<name>A0A558C2W5_9BACT</name>
<keyword evidence="2" id="KW-0472">Membrane</keyword>
<keyword evidence="4" id="KW-1185">Reference proteome</keyword>
<dbReference type="Proteomes" id="UP000317624">
    <property type="component" value="Unassembled WGS sequence"/>
</dbReference>
<keyword evidence="2" id="KW-1133">Transmembrane helix</keyword>
<keyword evidence="2" id="KW-0812">Transmembrane</keyword>
<gene>
    <name evidence="3" type="ORF">FNT36_03275</name>
</gene>
<comment type="caution">
    <text evidence="3">The sequence shown here is derived from an EMBL/GenBank/DDBJ whole genome shotgun (WGS) entry which is preliminary data.</text>
</comment>